<gene>
    <name evidence="1" type="ORF">SYV04_01690</name>
</gene>
<evidence type="ECO:0000313" key="1">
    <source>
        <dbReference type="EMBL" id="MDY7225068.1"/>
    </source>
</evidence>
<protein>
    <recommendedName>
        <fullName evidence="3">Peptidase C-terminal archaeal/bacterial domain-containing protein</fullName>
    </recommendedName>
</protein>
<proteinExistence type="predicted"/>
<accession>A0ABU5GV64</accession>
<dbReference type="EMBL" id="JAXIVS010000001">
    <property type="protein sequence ID" value="MDY7225068.1"/>
    <property type="molecule type" value="Genomic_DNA"/>
</dbReference>
<reference evidence="1 2" key="1">
    <citation type="submission" date="2023-12" db="EMBL/GenBank/DDBJ databases">
        <title>the genome sequence of Hyalangium sp. s54d21.</title>
        <authorList>
            <person name="Zhang X."/>
        </authorList>
    </citation>
    <scope>NUCLEOTIDE SEQUENCE [LARGE SCALE GENOMIC DNA]</scope>
    <source>
        <strain evidence="2">s54d21</strain>
    </source>
</reference>
<dbReference type="Gene3D" id="2.60.120.380">
    <property type="match status" value="1"/>
</dbReference>
<organism evidence="1 2">
    <name type="scientific">Hyalangium rubrum</name>
    <dbReference type="NCBI Taxonomy" id="3103134"/>
    <lineage>
        <taxon>Bacteria</taxon>
        <taxon>Pseudomonadati</taxon>
        <taxon>Myxococcota</taxon>
        <taxon>Myxococcia</taxon>
        <taxon>Myxococcales</taxon>
        <taxon>Cystobacterineae</taxon>
        <taxon>Archangiaceae</taxon>
        <taxon>Hyalangium</taxon>
    </lineage>
</organism>
<evidence type="ECO:0008006" key="3">
    <source>
        <dbReference type="Google" id="ProtNLM"/>
    </source>
</evidence>
<keyword evidence="2" id="KW-1185">Reference proteome</keyword>
<sequence length="135" mass="14559">MHAPDAYESDNTATTAKAYVGTPQTGHTFHEVGDVDWVVVYVPNAAQATFETYNIQGSDTILDLYAYNASTGAQGSLLATNDNKCTVVTDVNCRGSKIVRSVPAQSAFFVRVRNKAGYGPNPYEPTAPGYSLRIF</sequence>
<dbReference type="RefSeq" id="WP_321543788.1">
    <property type="nucleotide sequence ID" value="NZ_JAXIVS010000001.1"/>
</dbReference>
<evidence type="ECO:0000313" key="2">
    <source>
        <dbReference type="Proteomes" id="UP001291309"/>
    </source>
</evidence>
<comment type="caution">
    <text evidence="1">The sequence shown here is derived from an EMBL/GenBank/DDBJ whole genome shotgun (WGS) entry which is preliminary data.</text>
</comment>
<dbReference type="Proteomes" id="UP001291309">
    <property type="component" value="Unassembled WGS sequence"/>
</dbReference>
<name>A0ABU5GV64_9BACT</name>